<keyword evidence="1 5" id="KW-0489">Methyltransferase</keyword>
<evidence type="ECO:0000259" key="4">
    <source>
        <dbReference type="Pfam" id="PF13847"/>
    </source>
</evidence>
<keyword evidence="2 5" id="KW-0808">Transferase</keyword>
<dbReference type="AlphaFoldDB" id="A0A847D1I3"/>
<dbReference type="Gene3D" id="3.40.50.150">
    <property type="entry name" value="Vaccinia Virus protein VP39"/>
    <property type="match status" value="1"/>
</dbReference>
<dbReference type="InterPro" id="IPR025714">
    <property type="entry name" value="Methyltranfer_dom"/>
</dbReference>
<dbReference type="PANTHER" id="PTHR18895">
    <property type="entry name" value="HEMK METHYLTRANSFERASE"/>
    <property type="match status" value="1"/>
</dbReference>
<dbReference type="InterPro" id="IPR029063">
    <property type="entry name" value="SAM-dependent_MTases_sf"/>
</dbReference>
<accession>A0A847D1I3</accession>
<protein>
    <submittedName>
        <fullName evidence="5">Peptide chain release factor N(5)-glutamine methyltransferase</fullName>
    </submittedName>
</protein>
<keyword evidence="3" id="KW-0949">S-adenosyl-L-methionine</keyword>
<gene>
    <name evidence="5" type="ORF">GX656_02575</name>
</gene>
<reference evidence="5 6" key="1">
    <citation type="journal article" date="2020" name="Biotechnol. Biofuels">
        <title>New insights from the biogas microbiome by comprehensive genome-resolved metagenomics of nearly 1600 species originating from multiple anaerobic digesters.</title>
        <authorList>
            <person name="Campanaro S."/>
            <person name="Treu L."/>
            <person name="Rodriguez-R L.M."/>
            <person name="Kovalovszki A."/>
            <person name="Ziels R.M."/>
            <person name="Maus I."/>
            <person name="Zhu X."/>
            <person name="Kougias P.G."/>
            <person name="Basile A."/>
            <person name="Luo G."/>
            <person name="Schluter A."/>
            <person name="Konstantinidis K.T."/>
            <person name="Angelidaki I."/>
        </authorList>
    </citation>
    <scope>NUCLEOTIDE SEQUENCE [LARGE SCALE GENOMIC DNA]</scope>
    <source>
        <strain evidence="5">AS06rmzACSIP_65</strain>
    </source>
</reference>
<comment type="caution">
    <text evidence="5">The sequence shown here is derived from an EMBL/GenBank/DDBJ whole genome shotgun (WGS) entry which is preliminary data.</text>
</comment>
<dbReference type="CDD" id="cd02440">
    <property type="entry name" value="AdoMet_MTases"/>
    <property type="match status" value="1"/>
</dbReference>
<organism evidence="5 6">
    <name type="scientific">Candidatus Dojkabacteria bacterium</name>
    <dbReference type="NCBI Taxonomy" id="2099670"/>
    <lineage>
        <taxon>Bacteria</taxon>
        <taxon>Candidatus Dojkabacteria</taxon>
    </lineage>
</organism>
<dbReference type="NCBIfam" id="TIGR00536">
    <property type="entry name" value="hemK_fam"/>
    <property type="match status" value="1"/>
</dbReference>
<evidence type="ECO:0000256" key="2">
    <source>
        <dbReference type="ARBA" id="ARBA00022679"/>
    </source>
</evidence>
<dbReference type="InterPro" id="IPR050320">
    <property type="entry name" value="N5-glutamine_MTase"/>
</dbReference>
<dbReference type="EMBL" id="JAAZBX010000007">
    <property type="protein sequence ID" value="NLD25501.1"/>
    <property type="molecule type" value="Genomic_DNA"/>
</dbReference>
<proteinExistence type="predicted"/>
<evidence type="ECO:0000256" key="1">
    <source>
        <dbReference type="ARBA" id="ARBA00022603"/>
    </source>
</evidence>
<dbReference type="PANTHER" id="PTHR18895:SF74">
    <property type="entry name" value="MTRF1L RELEASE FACTOR GLUTAMINE METHYLTRANSFERASE"/>
    <property type="match status" value="1"/>
</dbReference>
<sequence length="263" mass="30703">MDLKTLFYIQEVLKESGYYDISRISKEIFDFSQVESVELELILDRIRQQEPWEYIRGYAYFRGERYIVNRNTLIPRIETEQLVDIAISLIKENSYSKVFDIGTGTGCIIISLAKEIDNRENRISFVATDISTHALDIAKQNASNLKVKNINFKSENLINKSWLSNESLIIANLPYIPSKMYQELEPSVKDYEPKIALEGGRDGLSYYKKLFSIIEKSEKEVDLLIEIEPTTLSAFKKILENKQIKKIYKDYRGKKRFLLIHFS</sequence>
<dbReference type="InterPro" id="IPR004556">
    <property type="entry name" value="HemK-like"/>
</dbReference>
<dbReference type="Pfam" id="PF13847">
    <property type="entry name" value="Methyltransf_31"/>
    <property type="match status" value="1"/>
</dbReference>
<dbReference type="GO" id="GO:0008276">
    <property type="term" value="F:protein methyltransferase activity"/>
    <property type="evidence" value="ECO:0007669"/>
    <property type="project" value="InterPro"/>
</dbReference>
<evidence type="ECO:0000256" key="3">
    <source>
        <dbReference type="ARBA" id="ARBA00022691"/>
    </source>
</evidence>
<evidence type="ECO:0000313" key="6">
    <source>
        <dbReference type="Proteomes" id="UP000545876"/>
    </source>
</evidence>
<dbReference type="GO" id="GO:0032259">
    <property type="term" value="P:methylation"/>
    <property type="evidence" value="ECO:0007669"/>
    <property type="project" value="UniProtKB-KW"/>
</dbReference>
<name>A0A847D1I3_9BACT</name>
<evidence type="ECO:0000313" key="5">
    <source>
        <dbReference type="EMBL" id="NLD25501.1"/>
    </source>
</evidence>
<dbReference type="SUPFAM" id="SSF53335">
    <property type="entry name" value="S-adenosyl-L-methionine-dependent methyltransferases"/>
    <property type="match status" value="1"/>
</dbReference>
<dbReference type="Proteomes" id="UP000545876">
    <property type="component" value="Unassembled WGS sequence"/>
</dbReference>
<feature type="domain" description="Methyltransferase" evidence="4">
    <location>
        <begin position="95"/>
        <end position="159"/>
    </location>
</feature>